<dbReference type="EMBL" id="CP002452">
    <property type="protein sequence ID" value="ADV45404.1"/>
    <property type="molecule type" value="Genomic_DNA"/>
</dbReference>
<evidence type="ECO:0000313" key="2">
    <source>
        <dbReference type="EMBL" id="ADV45404.1"/>
    </source>
</evidence>
<keyword evidence="3" id="KW-1185">Reference proteome</keyword>
<dbReference type="STRING" id="749222.Nitsa_0131"/>
<evidence type="ECO:0000259" key="1">
    <source>
        <dbReference type="Pfam" id="PF10006"/>
    </source>
</evidence>
<evidence type="ECO:0000313" key="3">
    <source>
        <dbReference type="Proteomes" id="UP000008633"/>
    </source>
</evidence>
<dbReference type="InterPro" id="IPR036868">
    <property type="entry name" value="TusA-like_sf"/>
</dbReference>
<reference evidence="2 3" key="1">
    <citation type="journal article" date="2011" name="Stand. Genomic Sci.">
        <title>Complete genome sequence of Nitratifractor salsuginis type strain (E9I37-1).</title>
        <authorList>
            <person name="Anderson I."/>
            <person name="Sikorski J."/>
            <person name="Zeytun A."/>
            <person name="Nolan M."/>
            <person name="Lapidus A."/>
            <person name="Lucas S."/>
            <person name="Hammon N."/>
            <person name="Deshpande S."/>
            <person name="Cheng J.F."/>
            <person name="Tapia R."/>
            <person name="Han C."/>
            <person name="Goodwin L."/>
            <person name="Pitluck S."/>
            <person name="Liolios K."/>
            <person name="Pagani I."/>
            <person name="Ivanova N."/>
            <person name="Huntemann M."/>
            <person name="Mavromatis K."/>
            <person name="Ovchinikova G."/>
            <person name="Pati A."/>
            <person name="Chen A."/>
            <person name="Palaniappan K."/>
            <person name="Land M."/>
            <person name="Hauser L."/>
            <person name="Brambilla E.M."/>
            <person name="Ngatchou-Djao O.D."/>
            <person name="Rohde M."/>
            <person name="Tindall B.J."/>
            <person name="Goker M."/>
            <person name="Detter J.C."/>
            <person name="Woyke T."/>
            <person name="Bristow J."/>
            <person name="Eisen J.A."/>
            <person name="Markowitz V."/>
            <person name="Hugenholtz P."/>
            <person name="Klenk H.P."/>
            <person name="Kyrpides N.C."/>
        </authorList>
    </citation>
    <scope>NUCLEOTIDE SEQUENCE [LARGE SCALE GENOMIC DNA]</scope>
    <source>
        <strain evidence="3">DSM 16511 / JCM 12458 / E9I37-1</strain>
    </source>
</reference>
<dbReference type="HOGENOM" id="CLU_157868_2_0_7"/>
<dbReference type="SUPFAM" id="SSF64307">
    <property type="entry name" value="SirA-like"/>
    <property type="match status" value="1"/>
</dbReference>
<accession>E6WYN3</accession>
<gene>
    <name evidence="2" type="ordered locus">Nitsa_0131</name>
</gene>
<organism evidence="2 3">
    <name type="scientific">Nitratifractor salsuginis (strain DSM 16511 / JCM 12458 / E9I37-1)</name>
    <dbReference type="NCBI Taxonomy" id="749222"/>
    <lineage>
        <taxon>Bacteria</taxon>
        <taxon>Pseudomonadati</taxon>
        <taxon>Campylobacterota</taxon>
        <taxon>Epsilonproteobacteria</taxon>
        <taxon>Campylobacterales</taxon>
        <taxon>Sulfurovaceae</taxon>
        <taxon>Nitratifractor</taxon>
    </lineage>
</organism>
<dbReference type="Pfam" id="PF10006">
    <property type="entry name" value="DUF2249"/>
    <property type="match status" value="1"/>
</dbReference>
<dbReference type="InterPro" id="IPR018720">
    <property type="entry name" value="DUF2249"/>
</dbReference>
<dbReference type="KEGG" id="nsa:Nitsa_0131"/>
<sequence>MKRELLDARRMEHPEPLEKAIAILRELERGQYLYMLHRKEPVPLLALAKEHRLNHLSRCSEEGVWHILITPDNSADLEKLLDPELDRALVAAESLS</sequence>
<name>E6WYN3_NITSE</name>
<feature type="domain" description="DUF2249" evidence="1">
    <location>
        <begin position="6"/>
        <end position="70"/>
    </location>
</feature>
<dbReference type="eggNOG" id="ENOG5032NWY">
    <property type="taxonomic scope" value="Bacteria"/>
</dbReference>
<reference evidence="3" key="2">
    <citation type="submission" date="2011-01" db="EMBL/GenBank/DDBJ databases">
        <title>The complete genome of Nitratifractor salsuginis DSM 16511.</title>
        <authorList>
            <consortium name="US DOE Joint Genome Institute (JGI-PGF)"/>
            <person name="Lucas S."/>
            <person name="Copeland A."/>
            <person name="Lapidus A."/>
            <person name="Bruce D."/>
            <person name="Goodwin L."/>
            <person name="Pitluck S."/>
            <person name="Kyrpides N."/>
            <person name="Mavromatis K."/>
            <person name="Ivanova N."/>
            <person name="Mikhailova N."/>
            <person name="Zeytun A."/>
            <person name="Detter J.C."/>
            <person name="Tapia R."/>
            <person name="Han C."/>
            <person name="Land M."/>
            <person name="Hauser L."/>
            <person name="Markowitz V."/>
            <person name="Cheng J.-F."/>
            <person name="Hugenholtz P."/>
            <person name="Woyke T."/>
            <person name="Wu D."/>
            <person name="Tindall B."/>
            <person name="Schuetze A."/>
            <person name="Brambilla E."/>
            <person name="Klenk H.-P."/>
            <person name="Eisen J.A."/>
        </authorList>
    </citation>
    <scope>NUCLEOTIDE SEQUENCE [LARGE SCALE GENOMIC DNA]</scope>
    <source>
        <strain evidence="3">DSM 16511 / JCM 12458 / E9I37-1</strain>
    </source>
</reference>
<protein>
    <recommendedName>
        <fullName evidence="1">DUF2249 domain-containing protein</fullName>
    </recommendedName>
</protein>
<dbReference type="AlphaFoldDB" id="E6WYN3"/>
<dbReference type="RefSeq" id="WP_013553101.1">
    <property type="nucleotide sequence ID" value="NC_014935.1"/>
</dbReference>
<dbReference type="Proteomes" id="UP000008633">
    <property type="component" value="Chromosome"/>
</dbReference>
<proteinExistence type="predicted"/>